<feature type="domain" description="Peptidase S9 prolyl oligopeptidase catalytic" evidence="11">
    <location>
        <begin position="115"/>
        <end position="191"/>
    </location>
</feature>
<dbReference type="GO" id="GO:0005576">
    <property type="term" value="C:extracellular region"/>
    <property type="evidence" value="ECO:0007669"/>
    <property type="project" value="UniProtKB-SubCell"/>
</dbReference>
<keyword evidence="8" id="KW-0624">Polysaccharide degradation</keyword>
<evidence type="ECO:0000259" key="11">
    <source>
        <dbReference type="Pfam" id="PF00326"/>
    </source>
</evidence>
<evidence type="ECO:0000256" key="8">
    <source>
        <dbReference type="ARBA" id="ARBA00023326"/>
    </source>
</evidence>
<keyword evidence="13" id="KW-1185">Reference proteome</keyword>
<accession>A0AAN7UUK4</accession>
<dbReference type="InterPro" id="IPR043595">
    <property type="entry name" value="FaeB/C/D"/>
</dbReference>
<sequence length="340" mass="36285">MSVSKLLTAGLALIGASSVELINRGSTNRVSGCGKEPNVALNKRVNATLPSGRKYLFWVPPNYDANQQTALILSFHGATRTPESQADLDLLTTPFFSSGEKDHHIVVYPSSGEYGKNKGRYWQGAPQVPHDVDDVAYVLEILEDMEAKFCIDTQRVYATGKSQGGLMTNNLACDARSSGRFAAFAPVSGAYYVDVPEAECMPLTLKSAACEPVREHTPMLVFHGGDDNTIPYSGGPRSGECLPFIPHFVAEWAARDGLGSDPDSVGALSGAADNATVYSYGSGDTTDLVRLVYSGNHVDHSWPATIPNADSIAHGTGPATFNASSLILDFFAGYTLQGRV</sequence>
<evidence type="ECO:0000256" key="6">
    <source>
        <dbReference type="ARBA" id="ARBA00022801"/>
    </source>
</evidence>
<name>A0AAN7UUK4_9PEZI</name>
<evidence type="ECO:0000256" key="1">
    <source>
        <dbReference type="ARBA" id="ARBA00004613"/>
    </source>
</evidence>
<dbReference type="GO" id="GO:0045493">
    <property type="term" value="P:xylan catabolic process"/>
    <property type="evidence" value="ECO:0007669"/>
    <property type="project" value="UniProtKB-KW"/>
</dbReference>
<keyword evidence="5 10" id="KW-0732">Signal</keyword>
<dbReference type="PANTHER" id="PTHR38050">
    <property type="match status" value="1"/>
</dbReference>
<dbReference type="SUPFAM" id="SSF53474">
    <property type="entry name" value="alpha/beta-Hydrolases"/>
    <property type="match status" value="1"/>
</dbReference>
<evidence type="ECO:0000256" key="3">
    <source>
        <dbReference type="ARBA" id="ARBA00022525"/>
    </source>
</evidence>
<evidence type="ECO:0000256" key="2">
    <source>
        <dbReference type="ARBA" id="ARBA00013091"/>
    </source>
</evidence>
<comment type="caution">
    <text evidence="12">The sequence shown here is derived from an EMBL/GenBank/DDBJ whole genome shotgun (WGS) entry which is preliminary data.</text>
</comment>
<evidence type="ECO:0000256" key="5">
    <source>
        <dbReference type="ARBA" id="ARBA00022729"/>
    </source>
</evidence>
<protein>
    <recommendedName>
        <fullName evidence="2">feruloyl esterase</fullName>
        <ecNumber evidence="2">3.1.1.73</ecNumber>
    </recommendedName>
</protein>
<keyword evidence="6" id="KW-0378">Hydrolase</keyword>
<evidence type="ECO:0000256" key="4">
    <source>
        <dbReference type="ARBA" id="ARBA00022651"/>
    </source>
</evidence>
<dbReference type="EMBL" id="JAWHQM010000019">
    <property type="protein sequence ID" value="KAK5631364.1"/>
    <property type="molecule type" value="Genomic_DNA"/>
</dbReference>
<feature type="chain" id="PRO_5042984442" description="feruloyl esterase" evidence="10">
    <location>
        <begin position="19"/>
        <end position="340"/>
    </location>
</feature>
<gene>
    <name evidence="12" type="ORF">RRF57_007078</name>
</gene>
<evidence type="ECO:0000313" key="12">
    <source>
        <dbReference type="EMBL" id="KAK5631364.1"/>
    </source>
</evidence>
<keyword evidence="7" id="KW-0119">Carbohydrate metabolism</keyword>
<dbReference type="GO" id="GO:0030600">
    <property type="term" value="F:feruloyl esterase activity"/>
    <property type="evidence" value="ECO:0007669"/>
    <property type="project" value="UniProtKB-EC"/>
</dbReference>
<dbReference type="Gene3D" id="3.40.50.1820">
    <property type="entry name" value="alpha/beta hydrolase"/>
    <property type="match status" value="1"/>
</dbReference>
<dbReference type="GO" id="GO:0006508">
    <property type="term" value="P:proteolysis"/>
    <property type="evidence" value="ECO:0007669"/>
    <property type="project" value="InterPro"/>
</dbReference>
<dbReference type="AlphaFoldDB" id="A0AAN7UUK4"/>
<evidence type="ECO:0000313" key="13">
    <source>
        <dbReference type="Proteomes" id="UP001305414"/>
    </source>
</evidence>
<keyword evidence="4" id="KW-0858">Xylan degradation</keyword>
<comment type="subcellular location">
    <subcellularLocation>
        <location evidence="1">Secreted</location>
    </subcellularLocation>
</comment>
<dbReference type="PANTHER" id="PTHR38050:SF2">
    <property type="entry name" value="FERULOYL ESTERASE C-RELATED"/>
    <property type="match status" value="1"/>
</dbReference>
<feature type="signal peptide" evidence="10">
    <location>
        <begin position="1"/>
        <end position="18"/>
    </location>
</feature>
<dbReference type="Proteomes" id="UP001305414">
    <property type="component" value="Unassembled WGS sequence"/>
</dbReference>
<evidence type="ECO:0000256" key="10">
    <source>
        <dbReference type="SAM" id="SignalP"/>
    </source>
</evidence>
<evidence type="ECO:0000256" key="7">
    <source>
        <dbReference type="ARBA" id="ARBA00023277"/>
    </source>
</evidence>
<comment type="catalytic activity">
    <reaction evidence="9">
        <text>feruloyl-polysaccharide + H2O = ferulate + polysaccharide.</text>
        <dbReference type="EC" id="3.1.1.73"/>
    </reaction>
</comment>
<dbReference type="InterPro" id="IPR001375">
    <property type="entry name" value="Peptidase_S9_cat"/>
</dbReference>
<reference evidence="12 13" key="1">
    <citation type="submission" date="2023-10" db="EMBL/GenBank/DDBJ databases">
        <title>Draft genome sequence of Xylaria bambusicola isolate GMP-LS, the root and basal stem rot pathogen of sugarcane in Indonesia.</title>
        <authorList>
            <person name="Selvaraj P."/>
            <person name="Muralishankar V."/>
            <person name="Muruganantham S."/>
            <person name="Sp S."/>
            <person name="Haryani S."/>
            <person name="Lau K.J.X."/>
            <person name="Naqvi N.I."/>
        </authorList>
    </citation>
    <scope>NUCLEOTIDE SEQUENCE [LARGE SCALE GENOMIC DNA]</scope>
    <source>
        <strain evidence="12">GMP-LS</strain>
    </source>
</reference>
<keyword evidence="3" id="KW-0964">Secreted</keyword>
<dbReference type="EC" id="3.1.1.73" evidence="2"/>
<dbReference type="GO" id="GO:0008236">
    <property type="term" value="F:serine-type peptidase activity"/>
    <property type="evidence" value="ECO:0007669"/>
    <property type="project" value="InterPro"/>
</dbReference>
<proteinExistence type="predicted"/>
<organism evidence="12 13">
    <name type="scientific">Xylaria bambusicola</name>
    <dbReference type="NCBI Taxonomy" id="326684"/>
    <lineage>
        <taxon>Eukaryota</taxon>
        <taxon>Fungi</taxon>
        <taxon>Dikarya</taxon>
        <taxon>Ascomycota</taxon>
        <taxon>Pezizomycotina</taxon>
        <taxon>Sordariomycetes</taxon>
        <taxon>Xylariomycetidae</taxon>
        <taxon>Xylariales</taxon>
        <taxon>Xylariaceae</taxon>
        <taxon>Xylaria</taxon>
    </lineage>
</organism>
<dbReference type="InterPro" id="IPR029058">
    <property type="entry name" value="AB_hydrolase_fold"/>
</dbReference>
<evidence type="ECO:0000256" key="9">
    <source>
        <dbReference type="ARBA" id="ARBA00034075"/>
    </source>
</evidence>
<dbReference type="Pfam" id="PF00326">
    <property type="entry name" value="Peptidase_S9"/>
    <property type="match status" value="1"/>
</dbReference>